<accession>A0ABU0ZIJ5</accession>
<dbReference type="InterPro" id="IPR031303">
    <property type="entry name" value="C5_meth_CS"/>
</dbReference>
<keyword evidence="2 6" id="KW-0489">Methyltransferase</keyword>
<keyword evidence="8" id="KW-1185">Reference proteome</keyword>
<dbReference type="PANTHER" id="PTHR10629:SF52">
    <property type="entry name" value="DNA (CYTOSINE-5)-METHYLTRANSFERASE 1"/>
    <property type="match status" value="1"/>
</dbReference>
<dbReference type="RefSeq" id="WP_308714149.1">
    <property type="nucleotide sequence ID" value="NZ_JAVHUY010000018.1"/>
</dbReference>
<dbReference type="SUPFAM" id="SSF53335">
    <property type="entry name" value="S-adenosyl-L-methionine-dependent methyltransferases"/>
    <property type="match status" value="1"/>
</dbReference>
<gene>
    <name evidence="7" type="ORF">RB614_20355</name>
</gene>
<keyword evidence="4 6" id="KW-0949">S-adenosyl-L-methionine</keyword>
<dbReference type="PROSITE" id="PS51679">
    <property type="entry name" value="SAM_MT_C5"/>
    <property type="match status" value="1"/>
</dbReference>
<evidence type="ECO:0000256" key="4">
    <source>
        <dbReference type="ARBA" id="ARBA00022691"/>
    </source>
</evidence>
<protein>
    <recommendedName>
        <fullName evidence="1">DNA (cytosine-5-)-methyltransferase</fullName>
        <ecNumber evidence="1">2.1.1.37</ecNumber>
    </recommendedName>
</protein>
<dbReference type="EC" id="2.1.1.37" evidence="1"/>
<evidence type="ECO:0000256" key="1">
    <source>
        <dbReference type="ARBA" id="ARBA00011975"/>
    </source>
</evidence>
<evidence type="ECO:0000256" key="5">
    <source>
        <dbReference type="ARBA" id="ARBA00022747"/>
    </source>
</evidence>
<dbReference type="EMBL" id="JAVHUY010000018">
    <property type="protein sequence ID" value="MDQ7906871.1"/>
    <property type="molecule type" value="Genomic_DNA"/>
</dbReference>
<evidence type="ECO:0000313" key="8">
    <source>
        <dbReference type="Proteomes" id="UP001230908"/>
    </source>
</evidence>
<reference evidence="7 8" key="1">
    <citation type="submission" date="2023-08" db="EMBL/GenBank/DDBJ databases">
        <title>Phytohabitans sansha sp. nov., isolated from marine sediment.</title>
        <authorList>
            <person name="Zhao Y."/>
            <person name="Yi K."/>
        </authorList>
    </citation>
    <scope>NUCLEOTIDE SEQUENCE [LARGE SCALE GENOMIC DNA]</scope>
    <source>
        <strain evidence="7 8">ZYX-F-186</strain>
    </source>
</reference>
<dbReference type="PROSITE" id="PS00095">
    <property type="entry name" value="C5_MTASE_2"/>
    <property type="match status" value="1"/>
</dbReference>
<comment type="caution">
    <text evidence="7">The sequence shown here is derived from an EMBL/GenBank/DDBJ whole genome shotgun (WGS) entry which is preliminary data.</text>
</comment>
<evidence type="ECO:0000256" key="6">
    <source>
        <dbReference type="PROSITE-ProRule" id="PRU01016"/>
    </source>
</evidence>
<dbReference type="InterPro" id="IPR001525">
    <property type="entry name" value="C5_MeTfrase"/>
</dbReference>
<dbReference type="Proteomes" id="UP001230908">
    <property type="component" value="Unassembled WGS sequence"/>
</dbReference>
<comment type="similarity">
    <text evidence="6">Belongs to the class I-like SAM-binding methyltransferase superfamily. C5-methyltransferase family.</text>
</comment>
<dbReference type="PRINTS" id="PR00105">
    <property type="entry name" value="C5METTRFRASE"/>
</dbReference>
<dbReference type="Pfam" id="PF00145">
    <property type="entry name" value="DNA_methylase"/>
    <property type="match status" value="1"/>
</dbReference>
<sequence length="231" mass="25411">MNVLELFAGIGGLSLGLQRAGMTIVGHVELDPFCRAVLSKHWPEVPCHDDVRTAVAWWRSQPRPRVDVVAGGYPCPGESNAGKRRGHEDERWLWPEMARVIHAIRPRYVIAENVLGHRTRGLRFVLRDLDRLGYTARAGIVRACQMGAPHPRSRLFILAHTSGQGRGPGSGLEPPRTAPVRTGWWASEPQVARMAHGVPAGVDRRRALGNAVVPHVGEHIGRIILDHHASG</sequence>
<dbReference type="InterPro" id="IPR029063">
    <property type="entry name" value="SAM-dependent_MTases_sf"/>
</dbReference>
<dbReference type="PANTHER" id="PTHR10629">
    <property type="entry name" value="CYTOSINE-SPECIFIC METHYLTRANSFERASE"/>
    <property type="match status" value="1"/>
</dbReference>
<dbReference type="Gene3D" id="3.40.50.150">
    <property type="entry name" value="Vaccinia Virus protein VP39"/>
    <property type="match status" value="1"/>
</dbReference>
<evidence type="ECO:0000256" key="2">
    <source>
        <dbReference type="ARBA" id="ARBA00022603"/>
    </source>
</evidence>
<name>A0ABU0ZIJ5_9ACTN</name>
<keyword evidence="5" id="KW-0680">Restriction system</keyword>
<organism evidence="7 8">
    <name type="scientific">Phytohabitans maris</name>
    <dbReference type="NCBI Taxonomy" id="3071409"/>
    <lineage>
        <taxon>Bacteria</taxon>
        <taxon>Bacillati</taxon>
        <taxon>Actinomycetota</taxon>
        <taxon>Actinomycetes</taxon>
        <taxon>Micromonosporales</taxon>
        <taxon>Micromonosporaceae</taxon>
    </lineage>
</organism>
<feature type="active site" evidence="6">
    <location>
        <position position="75"/>
    </location>
</feature>
<evidence type="ECO:0000313" key="7">
    <source>
        <dbReference type="EMBL" id="MDQ7906871.1"/>
    </source>
</evidence>
<dbReference type="GO" id="GO:0008168">
    <property type="term" value="F:methyltransferase activity"/>
    <property type="evidence" value="ECO:0007669"/>
    <property type="project" value="UniProtKB-KW"/>
</dbReference>
<evidence type="ECO:0000256" key="3">
    <source>
        <dbReference type="ARBA" id="ARBA00022679"/>
    </source>
</evidence>
<proteinExistence type="inferred from homology"/>
<dbReference type="GO" id="GO:0032259">
    <property type="term" value="P:methylation"/>
    <property type="evidence" value="ECO:0007669"/>
    <property type="project" value="UniProtKB-KW"/>
</dbReference>
<dbReference type="InterPro" id="IPR050390">
    <property type="entry name" value="C5-Methyltransferase"/>
</dbReference>
<keyword evidence="3 6" id="KW-0808">Transferase</keyword>